<feature type="compositionally biased region" description="Basic and acidic residues" evidence="4">
    <location>
        <begin position="43"/>
        <end position="56"/>
    </location>
</feature>
<evidence type="ECO:0000313" key="6">
    <source>
        <dbReference type="Proteomes" id="UP000286134"/>
    </source>
</evidence>
<feature type="compositionally biased region" description="Basic and acidic residues" evidence="4">
    <location>
        <begin position="10"/>
        <end position="25"/>
    </location>
</feature>
<accession>A0A420HBT9</accession>
<dbReference type="STRING" id="212602.A0A420HBT9"/>
<dbReference type="AlphaFoldDB" id="A0A420HBT9"/>
<feature type="compositionally biased region" description="Basic and acidic residues" evidence="4">
    <location>
        <begin position="715"/>
        <end position="734"/>
    </location>
</feature>
<dbReference type="GO" id="GO:0030691">
    <property type="term" value="C:Noc2p-Noc3p complex"/>
    <property type="evidence" value="ECO:0007669"/>
    <property type="project" value="TreeGrafter"/>
</dbReference>
<evidence type="ECO:0000256" key="3">
    <source>
        <dbReference type="ARBA" id="ARBA00023242"/>
    </source>
</evidence>
<dbReference type="GO" id="GO:0042273">
    <property type="term" value="P:ribosomal large subunit biogenesis"/>
    <property type="evidence" value="ECO:0007669"/>
    <property type="project" value="TreeGrafter"/>
</dbReference>
<keyword evidence="3" id="KW-0539">Nucleus</keyword>
<dbReference type="GO" id="GO:0030690">
    <property type="term" value="C:Noc1p-Noc2p complex"/>
    <property type="evidence" value="ECO:0007669"/>
    <property type="project" value="TreeGrafter"/>
</dbReference>
<feature type="region of interest" description="Disordered" evidence="4">
    <location>
        <begin position="84"/>
        <end position="142"/>
    </location>
</feature>
<feature type="compositionally biased region" description="Acidic residues" evidence="4">
    <location>
        <begin position="126"/>
        <end position="139"/>
    </location>
</feature>
<comment type="similarity">
    <text evidence="2">Belongs to the NOC2 family.</text>
</comment>
<evidence type="ECO:0000256" key="1">
    <source>
        <dbReference type="ARBA" id="ARBA00004123"/>
    </source>
</evidence>
<evidence type="ECO:0000256" key="4">
    <source>
        <dbReference type="SAM" id="MobiDB-lite"/>
    </source>
</evidence>
<dbReference type="OrthoDB" id="10266662at2759"/>
<dbReference type="InterPro" id="IPR005343">
    <property type="entry name" value="Noc2"/>
</dbReference>
<gene>
    <name evidence="5" type="ORF">OnM2_093032</name>
</gene>
<evidence type="ECO:0000313" key="5">
    <source>
        <dbReference type="EMBL" id="RKF54916.1"/>
    </source>
</evidence>
<dbReference type="EMBL" id="MCFK01009387">
    <property type="protein sequence ID" value="RKF54916.1"/>
    <property type="molecule type" value="Genomic_DNA"/>
</dbReference>
<dbReference type="GO" id="GO:0005654">
    <property type="term" value="C:nucleoplasm"/>
    <property type="evidence" value="ECO:0007669"/>
    <property type="project" value="TreeGrafter"/>
</dbReference>
<feature type="region of interest" description="Disordered" evidence="4">
    <location>
        <begin position="177"/>
        <end position="211"/>
    </location>
</feature>
<dbReference type="GO" id="GO:0005730">
    <property type="term" value="C:nucleolus"/>
    <property type="evidence" value="ECO:0007669"/>
    <property type="project" value="TreeGrafter"/>
</dbReference>
<organism evidence="5 6">
    <name type="scientific">Erysiphe neolycopersici</name>
    <dbReference type="NCBI Taxonomy" id="212602"/>
    <lineage>
        <taxon>Eukaryota</taxon>
        <taxon>Fungi</taxon>
        <taxon>Dikarya</taxon>
        <taxon>Ascomycota</taxon>
        <taxon>Pezizomycotina</taxon>
        <taxon>Leotiomycetes</taxon>
        <taxon>Erysiphales</taxon>
        <taxon>Erysiphaceae</taxon>
        <taxon>Erysiphe</taxon>
    </lineage>
</organism>
<feature type="region of interest" description="Disordered" evidence="4">
    <location>
        <begin position="1"/>
        <end position="65"/>
    </location>
</feature>
<feature type="compositionally biased region" description="Basic residues" evidence="4">
    <location>
        <begin position="26"/>
        <end position="42"/>
    </location>
</feature>
<name>A0A420HBT9_9PEZI</name>
<dbReference type="Proteomes" id="UP000286134">
    <property type="component" value="Unassembled WGS sequence"/>
</dbReference>
<proteinExistence type="inferred from homology"/>
<dbReference type="PANTHER" id="PTHR12687:SF4">
    <property type="entry name" value="NUCLEOLAR COMPLEX PROTEIN 2 HOMOLOG"/>
    <property type="match status" value="1"/>
</dbReference>
<comment type="subcellular location">
    <subcellularLocation>
        <location evidence="1">Nucleus</location>
    </subcellularLocation>
</comment>
<feature type="compositionally biased region" description="Acidic residues" evidence="4">
    <location>
        <begin position="735"/>
        <end position="744"/>
    </location>
</feature>
<protein>
    <submittedName>
        <fullName evidence="5">Nucleolar complex protein 2</fullName>
    </submittedName>
</protein>
<sequence>MGKSVKKSTRKYEKNQLKDALERRKAGAKIKQRQQIKLKRKAKNAEFSRKNDDEHGAAQSAEVEDPIAKISVDQFFQDGIQIPKKTIKAQRFKPTEDQASRPKRQKQGQDEEILSENSGAQVSDLSDSDIEESGEEDDIGMSKDVMDSLAEKDPEFYKFLKENDPETLDFDENANLSEINDLSASDEEQPRKKRKKTKSSENDELDEQSDSSVVQIATVEKWTKAMKKHYSLRAMRQVVLAFRAAAHVNEDGNKHKYSISSPEVYHNLVITALENIPLVLQHHLPVKESSGKSRVSTDSKKFKTLTPLLKSHSISMNHLLSNLSDSSTIKATLSSITLLIPYLVSFKKLLKIIIKTVVDIWGDISHTEAIRITAFLALRRLMVVGDAGTREAVLKALYQGLVRSNRNTTIHTIHGINLMKNSASELWGIDATVGYATGFTFIRQLAIHLRNSITKNQKESYKTVYNWQYLHSLDFWSCVLSEHCSPLREAENGKESELRPLIYPTVQITLGALRLIPTAMYFPLRFHLIRSLLRISRATSTYIPLASSLLEVLNSNEMRNPPKSSTLKPIDFALNYKAPKSYLHTRVYQDSIGEQVVELFAEFFVIWCTHIAYPELALPVVVMLKRWLKDVKSRNKGNKNVKFSNSIILLLQKLETNSKWIEERRAKVDFAPNNRVGVDEFLKGFDWEKTPLGAFVAGQRKLKAEKLKLLEDGRRKEEETNKKIDRGHERKEIDVSESSEEDSS</sequence>
<dbReference type="PANTHER" id="PTHR12687">
    <property type="entry name" value="NUCLEOLAR COMPLEX 2 AND RAD4-RELATED"/>
    <property type="match status" value="1"/>
</dbReference>
<evidence type="ECO:0000256" key="2">
    <source>
        <dbReference type="ARBA" id="ARBA00005907"/>
    </source>
</evidence>
<comment type="caution">
    <text evidence="5">The sequence shown here is derived from an EMBL/GenBank/DDBJ whole genome shotgun (WGS) entry which is preliminary data.</text>
</comment>
<feature type="region of interest" description="Disordered" evidence="4">
    <location>
        <begin position="715"/>
        <end position="744"/>
    </location>
</feature>
<dbReference type="Pfam" id="PF03715">
    <property type="entry name" value="Noc2"/>
    <property type="match status" value="1"/>
</dbReference>
<reference evidence="5 6" key="1">
    <citation type="journal article" date="2018" name="BMC Genomics">
        <title>Comparative genome analyses reveal sequence features reflecting distinct modes of host-adaptation between dicot and monocot powdery mildew.</title>
        <authorList>
            <person name="Wu Y."/>
            <person name="Ma X."/>
            <person name="Pan Z."/>
            <person name="Kale S.D."/>
            <person name="Song Y."/>
            <person name="King H."/>
            <person name="Zhang Q."/>
            <person name="Presley C."/>
            <person name="Deng X."/>
            <person name="Wei C.I."/>
            <person name="Xiao S."/>
        </authorList>
    </citation>
    <scope>NUCLEOTIDE SEQUENCE [LARGE SCALE GENOMIC DNA]</scope>
    <source>
        <strain evidence="5">UMSG2</strain>
    </source>
</reference>
<keyword evidence="6" id="KW-1185">Reference proteome</keyword>